<keyword evidence="1 6" id="KW-0808">Transferase</keyword>
<keyword evidence="3 6" id="KW-0460">Magnesium</keyword>
<protein>
    <recommendedName>
        <fullName evidence="6">2-succinyl-5-enolpyruvyl-6-hydroxy-3-cyclohexene-1-carboxylate synthase</fullName>
        <shortName evidence="6">SEPHCHC synthase</shortName>
        <ecNumber evidence="6">2.2.1.9</ecNumber>
    </recommendedName>
    <alternativeName>
        <fullName evidence="6">Menaquinone biosynthesis protein MenD</fullName>
    </alternativeName>
</protein>
<dbReference type="EC" id="2.2.1.9" evidence="6"/>
<evidence type="ECO:0000256" key="6">
    <source>
        <dbReference type="HAMAP-Rule" id="MF_01659"/>
    </source>
</evidence>
<dbReference type="CDD" id="cd07037">
    <property type="entry name" value="TPP_PYR_MenD"/>
    <property type="match status" value="1"/>
</dbReference>
<gene>
    <name evidence="6 9" type="primary">menD</name>
    <name evidence="9" type="ORF">QS713_03275</name>
</gene>
<dbReference type="GO" id="GO:0070204">
    <property type="term" value="F:2-succinyl-5-enolpyruvyl-6-hydroxy-3-cyclohexene-1-carboxylic-acid synthase activity"/>
    <property type="evidence" value="ECO:0007669"/>
    <property type="project" value="UniProtKB-EC"/>
</dbReference>
<evidence type="ECO:0000256" key="4">
    <source>
        <dbReference type="ARBA" id="ARBA00023052"/>
    </source>
</evidence>
<comment type="subunit">
    <text evidence="6">Homodimer.</text>
</comment>
<comment type="pathway">
    <text evidence="6">Quinol/quinone metabolism; 1,4-dihydroxy-2-naphthoate biosynthesis; 1,4-dihydroxy-2-naphthoate from chorismate: step 2/7.</text>
</comment>
<dbReference type="InterPro" id="IPR029061">
    <property type="entry name" value="THDP-binding"/>
</dbReference>
<dbReference type="PANTHER" id="PTHR42916:SF1">
    <property type="entry name" value="PROTEIN PHYLLO, CHLOROPLASTIC"/>
    <property type="match status" value="1"/>
</dbReference>
<comment type="catalytic activity">
    <reaction evidence="6">
        <text>isochorismate + 2-oxoglutarate + H(+) = 5-enolpyruvoyl-6-hydroxy-2-succinyl-cyclohex-3-ene-1-carboxylate + CO2</text>
        <dbReference type="Rhea" id="RHEA:25593"/>
        <dbReference type="ChEBI" id="CHEBI:15378"/>
        <dbReference type="ChEBI" id="CHEBI:16526"/>
        <dbReference type="ChEBI" id="CHEBI:16810"/>
        <dbReference type="ChEBI" id="CHEBI:29780"/>
        <dbReference type="ChEBI" id="CHEBI:58818"/>
        <dbReference type="EC" id="2.2.1.9"/>
    </reaction>
</comment>
<dbReference type="NCBIfam" id="TIGR00173">
    <property type="entry name" value="menD"/>
    <property type="match status" value="1"/>
</dbReference>
<dbReference type="Pfam" id="PF02776">
    <property type="entry name" value="TPP_enzyme_N"/>
    <property type="match status" value="1"/>
</dbReference>
<feature type="compositionally biased region" description="Basic and acidic residues" evidence="7">
    <location>
        <begin position="353"/>
        <end position="364"/>
    </location>
</feature>
<comment type="pathway">
    <text evidence="6">Quinol/quinone metabolism; menaquinone biosynthesis.</text>
</comment>
<comment type="cofactor">
    <cofactor evidence="6">
        <name>thiamine diphosphate</name>
        <dbReference type="ChEBI" id="CHEBI:58937"/>
    </cofactor>
    <text evidence="6">Binds 1 thiamine pyrophosphate per subunit.</text>
</comment>
<comment type="caution">
    <text evidence="9">The sequence shown here is derived from an EMBL/GenBank/DDBJ whole genome shotgun (WGS) entry which is preliminary data.</text>
</comment>
<dbReference type="RefSeq" id="WP_313272418.1">
    <property type="nucleotide sequence ID" value="NZ_JASXSX010000001.1"/>
</dbReference>
<keyword evidence="5 6" id="KW-0464">Manganese</keyword>
<evidence type="ECO:0000313" key="9">
    <source>
        <dbReference type="EMBL" id="MDT3767089.1"/>
    </source>
</evidence>
<evidence type="ECO:0000256" key="2">
    <source>
        <dbReference type="ARBA" id="ARBA00022723"/>
    </source>
</evidence>
<keyword evidence="4 6" id="KW-0786">Thiamine pyrophosphate</keyword>
<dbReference type="HAMAP" id="MF_01659">
    <property type="entry name" value="MenD"/>
    <property type="match status" value="1"/>
</dbReference>
<dbReference type="SUPFAM" id="SSF52518">
    <property type="entry name" value="Thiamin diphosphate-binding fold (THDP-binding)"/>
    <property type="match status" value="2"/>
</dbReference>
<accession>A0ABU3I9N9</accession>
<comment type="function">
    <text evidence="6">Catalyzes the thiamine diphosphate-dependent decarboxylation of 2-oxoglutarate and the subsequent addition of the resulting succinic semialdehyde-thiamine pyrophosphate anion to isochorismate to yield 2-succinyl-5-enolpyruvyl-6-hydroxy-3-cyclohexene-1-carboxylate (SEPHCHC).</text>
</comment>
<dbReference type="Gene3D" id="3.40.50.1220">
    <property type="entry name" value="TPP-binding domain"/>
    <property type="match status" value="1"/>
</dbReference>
<keyword evidence="2 6" id="KW-0479">Metal-binding</keyword>
<evidence type="ECO:0000256" key="1">
    <source>
        <dbReference type="ARBA" id="ARBA00022679"/>
    </source>
</evidence>
<proteinExistence type="inferred from homology"/>
<evidence type="ECO:0000256" key="3">
    <source>
        <dbReference type="ARBA" id="ARBA00022842"/>
    </source>
</evidence>
<evidence type="ECO:0000256" key="7">
    <source>
        <dbReference type="SAM" id="MobiDB-lite"/>
    </source>
</evidence>
<dbReference type="Gene3D" id="3.40.50.970">
    <property type="match status" value="2"/>
</dbReference>
<feature type="domain" description="Thiamine pyrophosphate enzyme N-terminal TPP-binding" evidence="8">
    <location>
        <begin position="6"/>
        <end position="142"/>
    </location>
</feature>
<organism evidence="9 10">
    <name type="scientific">Gleimia hominis</name>
    <dbReference type="NCBI Taxonomy" id="595468"/>
    <lineage>
        <taxon>Bacteria</taxon>
        <taxon>Bacillati</taxon>
        <taxon>Actinomycetota</taxon>
        <taxon>Actinomycetes</taxon>
        <taxon>Actinomycetales</taxon>
        <taxon>Actinomycetaceae</taxon>
        <taxon>Gleimia</taxon>
    </lineage>
</organism>
<keyword evidence="10" id="KW-1185">Reference proteome</keyword>
<evidence type="ECO:0000259" key="8">
    <source>
        <dbReference type="Pfam" id="PF02776"/>
    </source>
</evidence>
<reference evidence="9 10" key="1">
    <citation type="submission" date="2023-06" db="EMBL/GenBank/DDBJ databases">
        <title>Draft genome sequence of Gleimia hominis type strain CCUG 57540T.</title>
        <authorList>
            <person name="Salva-Serra F."/>
            <person name="Cardew S."/>
            <person name="Jensie Markopoulos S."/>
            <person name="Ohlen M."/>
            <person name="Inganas E."/>
            <person name="Svensson-Stadler L."/>
            <person name="Moore E.R.B."/>
        </authorList>
    </citation>
    <scope>NUCLEOTIDE SEQUENCE [LARGE SCALE GENOMIC DNA]</scope>
    <source>
        <strain evidence="9 10">CCUG 57540</strain>
    </source>
</reference>
<dbReference type="PANTHER" id="PTHR42916">
    <property type="entry name" value="2-SUCCINYL-5-ENOLPYRUVYL-6-HYDROXY-3-CYCLOHEXENE-1-CARBOXYLATE SYNTHASE"/>
    <property type="match status" value="1"/>
</dbReference>
<evidence type="ECO:0000256" key="5">
    <source>
        <dbReference type="ARBA" id="ARBA00023211"/>
    </source>
</evidence>
<dbReference type="EMBL" id="JASXSX010000001">
    <property type="protein sequence ID" value="MDT3767089.1"/>
    <property type="molecule type" value="Genomic_DNA"/>
</dbReference>
<evidence type="ECO:0000313" key="10">
    <source>
        <dbReference type="Proteomes" id="UP001247542"/>
    </source>
</evidence>
<keyword evidence="6" id="KW-0474">Menaquinone biosynthesis</keyword>
<dbReference type="InterPro" id="IPR004433">
    <property type="entry name" value="MenaQ_synth_MenD"/>
</dbReference>
<dbReference type="PIRSF" id="PIRSF004983">
    <property type="entry name" value="MenD"/>
    <property type="match status" value="1"/>
</dbReference>
<comment type="cofactor">
    <cofactor evidence="6">
        <name>Mg(2+)</name>
        <dbReference type="ChEBI" id="CHEBI:18420"/>
    </cofactor>
    <cofactor evidence="6">
        <name>Mn(2+)</name>
        <dbReference type="ChEBI" id="CHEBI:29035"/>
    </cofactor>
</comment>
<sequence length="615" mass="65534">MVAAVEVARQIVKTLLELGVRDWVVCPGSRNAPLLYALAEAEAEAETEAAISVEASAATGADPIRVYPEIDERSAGFFALGLGRASGKAAAVVTTSGTAPAHLLPAVVEASHSHVPLVVISADRPWDWHGVGASQTTDQTALFTPFAPGLNIPDQMVEGPQWRRGLVNQIVHKAARAVNMPGGPVHINVAFREPLVPPLASPRVAVDSVRIPEVHAAQSKPAAWEEVVDPSLRTVVVAGNGDDGASVAYASATGYPLLAEPSAPAFGSSWWTPHQQEMLRRYSSEVQQVVLVGTPTISRPVSALLSRSDVRIIVVAEGSEWPDVRGYADVVVPRLAPPCKPGDVAGVPGEPRGINEGERKEDAGVPEKVTAWAQQWKQRAAALRTTGVPDAARAAQLVWRAFAQGVPEHALVLGASNAIRYVDLLAKEPAGVEQSCVETGKRRVYTNRGQAGIDGTVAFAKGVHAALGVPVRVLLGDVTFLHDASSLRQSQDCAQLDIVVLDDAGGRIFESLEHGQAASKEMYERYFAQKQNVDYEALAHAYGYSYRHVEMSKMADAPGGKLGELKTSSGVELKTLRDDEAFLKMLTAPFEGGRIVHVVCNPHGAAQALREMFTK</sequence>
<comment type="similarity">
    <text evidence="6">Belongs to the TPP enzyme family. MenD subfamily.</text>
</comment>
<dbReference type="InterPro" id="IPR012001">
    <property type="entry name" value="Thiamin_PyroP_enz_TPP-bd_dom"/>
</dbReference>
<feature type="region of interest" description="Disordered" evidence="7">
    <location>
        <begin position="342"/>
        <end position="364"/>
    </location>
</feature>
<name>A0ABU3I9N9_9ACTO</name>
<dbReference type="Proteomes" id="UP001247542">
    <property type="component" value="Unassembled WGS sequence"/>
</dbReference>